<accession>A0ABU4EF19</accession>
<evidence type="ECO:0000313" key="1">
    <source>
        <dbReference type="EMBL" id="MDV7042632.1"/>
    </source>
</evidence>
<sequence length="192" mass="21545">MNMHFMDMGLHRVINLPVFTLGPAGTSSESASRYFGHWMESKYEGSTHQVYLNNTYEEAREQLNQSNGLLIVANAYPQINDFYMDLRLKLTGTFVFDTPLYGLAIKETLPNRPVIVASHPAPVPLIQELLPDGLSVERVVTMSSTSAAAQAVANHEVDMALTTEVAVNLHRLRFISRTRPIHMLWSIFSTSH</sequence>
<dbReference type="Proteomes" id="UP001187868">
    <property type="component" value="Unassembled WGS sequence"/>
</dbReference>
<gene>
    <name evidence="1" type="ORF">RUJ08_10880</name>
</gene>
<keyword evidence="2" id="KW-1185">Reference proteome</keyword>
<reference evidence="1 2" key="1">
    <citation type="submission" date="2023-10" db="EMBL/GenBank/DDBJ databases">
        <title>Clonality and diversity in the soft rot Dickeya solani phytopathogen.</title>
        <authorList>
            <person name="Pedron J."/>
            <person name="Van Gijisegem F."/>
            <person name="Portier P."/>
            <person name="Taghouti G."/>
        </authorList>
    </citation>
    <scope>NUCLEOTIDE SEQUENCE [LARGE SCALE GENOMIC DNA]</scope>
    <source>
        <strain evidence="1 2">FVG2-MFV017-A9</strain>
    </source>
</reference>
<evidence type="ECO:0000313" key="2">
    <source>
        <dbReference type="Proteomes" id="UP001187868"/>
    </source>
</evidence>
<proteinExistence type="predicted"/>
<organism evidence="1 2">
    <name type="scientific">Dickeya solani</name>
    <dbReference type="NCBI Taxonomy" id="1089444"/>
    <lineage>
        <taxon>Bacteria</taxon>
        <taxon>Pseudomonadati</taxon>
        <taxon>Pseudomonadota</taxon>
        <taxon>Gammaproteobacteria</taxon>
        <taxon>Enterobacterales</taxon>
        <taxon>Pectobacteriaceae</taxon>
        <taxon>Dickeya</taxon>
    </lineage>
</organism>
<name>A0ABU4EF19_9GAMM</name>
<dbReference type="SUPFAM" id="SSF53850">
    <property type="entry name" value="Periplasmic binding protein-like II"/>
    <property type="match status" value="1"/>
</dbReference>
<protein>
    <submittedName>
        <fullName evidence="1">Bacilysin biosynthesis protein BacA</fullName>
    </submittedName>
</protein>
<dbReference type="EMBL" id="JAWLLM010000011">
    <property type="protein sequence ID" value="MDV7042632.1"/>
    <property type="molecule type" value="Genomic_DNA"/>
</dbReference>
<dbReference type="RefSeq" id="WP_057084384.1">
    <property type="nucleotide sequence ID" value="NZ_CP104920.1"/>
</dbReference>
<comment type="caution">
    <text evidence="1">The sequence shown here is derived from an EMBL/GenBank/DDBJ whole genome shotgun (WGS) entry which is preliminary data.</text>
</comment>